<feature type="domain" description="CARD" evidence="22">
    <location>
        <begin position="453"/>
        <end position="536"/>
    </location>
</feature>
<evidence type="ECO:0000256" key="4">
    <source>
        <dbReference type="ARBA" id="ARBA00022588"/>
    </source>
</evidence>
<comment type="function">
    <text evidence="15">Constitutes the precursor of the CARD8 inflammasome, which mediates autoproteolytic processing within the FIIND domain to generate the N-terminal and C-terminal parts, which are associated non-covalently in absence of pathogens and other damage-associated signals.</text>
</comment>
<dbReference type="FunFam" id="1.10.533.10:FF:000090">
    <property type="entry name" value="Caspase recruitment domain family member 8"/>
    <property type="match status" value="1"/>
</dbReference>
<dbReference type="EMBL" id="AACZ04019567">
    <property type="status" value="NOT_ANNOTATED_CDS"/>
    <property type="molecule type" value="Genomic_DNA"/>
</dbReference>
<dbReference type="PROSITE" id="PS50209">
    <property type="entry name" value="CARD"/>
    <property type="match status" value="1"/>
</dbReference>
<evidence type="ECO:0000256" key="9">
    <source>
        <dbReference type="ARBA" id="ARBA00022859"/>
    </source>
</evidence>
<dbReference type="Bgee" id="ENSPTRG00000023499">
    <property type="expression patterns" value="Expressed in bone marrow and 20 other cell types or tissues"/>
</dbReference>
<evidence type="ECO:0000256" key="15">
    <source>
        <dbReference type="ARBA" id="ARBA00060341"/>
    </source>
</evidence>
<keyword evidence="11" id="KW-1271">Inflammasome</keyword>
<dbReference type="Ensembl" id="ENSPTRT00000078404.1">
    <property type="protein sequence ID" value="ENSPTRP00000078955.1"/>
    <property type="gene ID" value="ENSPTRG00000023499.5"/>
</dbReference>
<evidence type="ECO:0000256" key="1">
    <source>
        <dbReference type="ARBA" id="ARBA00004110"/>
    </source>
</evidence>
<keyword evidence="20" id="KW-0175">Coiled coil</keyword>
<dbReference type="VGNC" id="VGNC:10941">
    <property type="gene designation" value="CARD8"/>
</dbReference>
<comment type="function">
    <text evidence="13">Regulatory part that prevents formation of the CARD8 inflammasome: in absence of pathogens and other damage-associated signals, interacts with the C-terminal part of CARD8 (Caspase recruitment domain-containing protein 8, C-terminus), preventing activation of the CARD8 inflammasome. In response to pathogen-associated signals, this part is ubiquitinated by the N-end rule pathway and degraded by the proteasome, releasing the cleaved C-terminal part of the protein, which polymerizes and forms the CARD8 inflammasome.</text>
</comment>
<dbReference type="Gene3D" id="1.10.533.10">
    <property type="entry name" value="Death Domain, Fas"/>
    <property type="match status" value="1"/>
</dbReference>
<evidence type="ECO:0000256" key="17">
    <source>
        <dbReference type="ARBA" id="ARBA00064564"/>
    </source>
</evidence>
<accession>A0A2I3SPR1</accession>
<evidence type="ECO:0000256" key="21">
    <source>
        <dbReference type="SAM" id="MobiDB-lite"/>
    </source>
</evidence>
<dbReference type="InterPro" id="IPR025307">
    <property type="entry name" value="FIIND_dom"/>
</dbReference>
<evidence type="ECO:0000256" key="11">
    <source>
        <dbReference type="ARBA" id="ARBA00023233"/>
    </source>
</evidence>
<evidence type="ECO:0000256" key="14">
    <source>
        <dbReference type="ARBA" id="ARBA00056714"/>
    </source>
</evidence>
<evidence type="ECO:0000256" key="18">
    <source>
        <dbReference type="ARBA" id="ARBA00064718"/>
    </source>
</evidence>
<dbReference type="GO" id="GO:0061702">
    <property type="term" value="C:canonical inflammasome complex"/>
    <property type="evidence" value="ECO:0007669"/>
    <property type="project" value="UniProtKB-SubCell"/>
</dbReference>
<keyword evidence="12" id="KW-0539">Nucleus</keyword>
<protein>
    <recommendedName>
        <fullName evidence="19">Caspase recruitment domain-containing protein 8</fullName>
    </recommendedName>
</protein>
<dbReference type="Pfam" id="PF23679">
    <property type="entry name" value="UPA-FIIND"/>
    <property type="match status" value="1"/>
</dbReference>
<comment type="subunit">
    <text evidence="16">Interacts with DPP9; leading to inhibit activation of the inflammasome. DPP9 acts via formation of a ternary complex, composed of a DPP9 homodimer, one full-length CARD8 protein, and one cleaved C-terminus of CARD8 (Caspase recruitment domain-containing protein 8, C-terminus). Interacts with DPP8; leading to inhibit activation of the inflammasome, probably via formation of a ternary complex with DPP8. Interacts with NLRP3. Interacts with IKBKG/NEMO. Interacts with DRAL. Binds to caspase-1 (CASP1), CARD16/pseudo-ICE and CARD18/ICEBERG. Interacts with NLRP2 (via NACHT domain).</text>
</comment>
<dbReference type="GO" id="GO:0006508">
    <property type="term" value="P:proteolysis"/>
    <property type="evidence" value="ECO:0007669"/>
    <property type="project" value="UniProtKB-KW"/>
</dbReference>
<dbReference type="PaxDb" id="9598-ENSPTRP00000044761"/>
<evidence type="ECO:0000313" key="25">
    <source>
        <dbReference type="Proteomes" id="UP000002277"/>
    </source>
</evidence>
<evidence type="ECO:0000256" key="8">
    <source>
        <dbReference type="ARBA" id="ARBA00022843"/>
    </source>
</evidence>
<keyword evidence="25" id="KW-1185">Reference proteome</keyword>
<dbReference type="GeneTree" id="ENSGT00830000128447"/>
<reference evidence="24 25" key="1">
    <citation type="journal article" date="2005" name="Nature">
        <title>Initial sequence of the chimpanzee genome and comparison with the human genome.</title>
        <authorList>
            <consortium name="Chimpanzee sequencing and analysis consortium"/>
        </authorList>
    </citation>
    <scope>NUCLEOTIDE SEQUENCE [LARGE SCALE GENOMIC DNA]</scope>
</reference>
<dbReference type="PANTHER" id="PTHR46985:SF4">
    <property type="entry name" value="CASPASE RECRUITMENT DOMAIN-CONTAINING PROTEIN 8"/>
    <property type="match status" value="1"/>
</dbReference>
<name>A0A2I3SPR1_PANTR</name>
<evidence type="ECO:0000256" key="16">
    <source>
        <dbReference type="ARBA" id="ARBA00061901"/>
    </source>
</evidence>
<feature type="region of interest" description="Disordered" evidence="21">
    <location>
        <begin position="1"/>
        <end position="32"/>
    </location>
</feature>
<reference evidence="24" key="3">
    <citation type="submission" date="2025-09" db="UniProtKB">
        <authorList>
            <consortium name="Ensembl"/>
        </authorList>
    </citation>
    <scope>IDENTIFICATION</scope>
</reference>
<evidence type="ECO:0000313" key="26">
    <source>
        <dbReference type="VGNC" id="VGNC:10941"/>
    </source>
</evidence>
<evidence type="ECO:0000256" key="3">
    <source>
        <dbReference type="ARBA" id="ARBA00022490"/>
    </source>
</evidence>
<keyword evidence="8" id="KW-0832">Ubl conjugation</keyword>
<feature type="region of interest" description="Disordered" evidence="21">
    <location>
        <begin position="113"/>
        <end position="133"/>
    </location>
</feature>
<evidence type="ECO:0000259" key="22">
    <source>
        <dbReference type="PROSITE" id="PS50209"/>
    </source>
</evidence>
<evidence type="ECO:0000256" key="7">
    <source>
        <dbReference type="ARBA" id="ARBA00022801"/>
    </source>
</evidence>
<dbReference type="Proteomes" id="UP000002277">
    <property type="component" value="Chromosome 19"/>
</dbReference>
<dbReference type="GO" id="GO:0012501">
    <property type="term" value="P:programmed cell death"/>
    <property type="evidence" value="ECO:0007669"/>
    <property type="project" value="UniProtKB-KW"/>
</dbReference>
<dbReference type="PANTHER" id="PTHR46985">
    <property type="entry name" value="NACHT, LRR AND PYD DOMAINS-CONTAINING PROTEIN 1"/>
    <property type="match status" value="1"/>
</dbReference>
<evidence type="ECO:0000313" key="24">
    <source>
        <dbReference type="Ensembl" id="ENSPTRP00000078955.1"/>
    </source>
</evidence>
<dbReference type="Pfam" id="PF13553">
    <property type="entry name" value="FIIND"/>
    <property type="match status" value="1"/>
</dbReference>
<evidence type="ECO:0000256" key="13">
    <source>
        <dbReference type="ARBA" id="ARBA00053489"/>
    </source>
</evidence>
<comment type="subunit">
    <text evidence="18">Interacts with the N-terminal part of CARD8 (Caspase recruitment domain-containing protein 8, N-terminus) in absence of pathogens and other damage-associated signals. Homomultimer; forms the CARD8 inflammasome polymeric complex, a filament composed of homopolymers of this form in response to pathogens and other damage-associated signals. The CARD8 inflammasome polymeric complex directly recruits pro-caspase-1 (proCASP1) independently of PYCARD/ASC. Interacts (via CARD domain) with CASP1 (via CARD domain); leading to CASP1 activation.</text>
</comment>
<proteinExistence type="predicted"/>
<keyword evidence="4" id="KW-0399">Innate immunity</keyword>
<sequence>MEKKEFPEKSSSSEEELPRPHSGSSRNTDASKLIRLQGPRKLLVDNSIRELQYTKTGIFLQAEACVTNDTVYRELPRVSEIRCDISHFFQDDDETEAEPLLFRAVPECQLSGGDIPSVSEEQESSEGQDSGDICSEENQIVSSYASKVCFEIEQDYKNHQFLGPEGNVDVELIDKSTNTYSVWFPTAGWYLWSATGLGFLVRDAVTVTIAFGSWNQHLALDLQHHEQWLVGGPLFDVTAEPEEAVAEIHLPHFISLQAGEVDVSWFLVAHFKDEGMVLEYPARVEPFYAVLEKPSFSLMGILLRIASGTRLSIPITSNTLIYYHPHPEDIKFHLYLVPSDALLTKAIDDEEDRFHGVRLQTSPPVEPLNFGSSYIVSNSANLKVMPKELKLSYRSPGEIQHFSKFYAGQMKEPIQLEITEKRHGTLVWDTEVKPVDLQLAAASAPPPFSGAAFVKENHRQLQARMGDLKGVLDDLQDNEVLTENEKELVEQEKTRQSKNEALLSMVEKKGDRALDVLFRSISERDPYLVSYLRQQNL</sequence>
<evidence type="ECO:0000256" key="12">
    <source>
        <dbReference type="ARBA" id="ARBA00023242"/>
    </source>
</evidence>
<dbReference type="PROSITE" id="PS51830">
    <property type="entry name" value="FIIND"/>
    <property type="match status" value="1"/>
</dbReference>
<evidence type="ECO:0000256" key="2">
    <source>
        <dbReference type="ARBA" id="ARBA00004123"/>
    </source>
</evidence>
<dbReference type="GO" id="GO:0005634">
    <property type="term" value="C:nucleus"/>
    <property type="evidence" value="ECO:0007669"/>
    <property type="project" value="UniProtKB-SubCell"/>
</dbReference>
<evidence type="ECO:0000256" key="5">
    <source>
        <dbReference type="ARBA" id="ARBA00022590"/>
    </source>
</evidence>
<dbReference type="GO" id="GO:0006954">
    <property type="term" value="P:inflammatory response"/>
    <property type="evidence" value="ECO:0007669"/>
    <property type="project" value="UniProtKB-KW"/>
</dbReference>
<dbReference type="InterPro" id="IPR051249">
    <property type="entry name" value="NLRP_Inflammasome"/>
</dbReference>
<keyword evidence="3" id="KW-0963">Cytoplasm</keyword>
<dbReference type="GO" id="GO:0045087">
    <property type="term" value="P:innate immune response"/>
    <property type="evidence" value="ECO:0007669"/>
    <property type="project" value="UniProtKB-KW"/>
</dbReference>
<dbReference type="AlphaFoldDB" id="A0A2I3SPR1"/>
<evidence type="ECO:0000256" key="6">
    <source>
        <dbReference type="ARBA" id="ARBA00022670"/>
    </source>
</evidence>
<keyword evidence="10" id="KW-0395">Inflammatory response</keyword>
<keyword evidence="6" id="KW-0645">Protease</keyword>
<dbReference type="InterPro" id="IPR011029">
    <property type="entry name" value="DEATH-like_dom_sf"/>
</dbReference>
<dbReference type="GO" id="GO:0042981">
    <property type="term" value="P:regulation of apoptotic process"/>
    <property type="evidence" value="ECO:0007669"/>
    <property type="project" value="InterPro"/>
</dbReference>
<gene>
    <name evidence="24 26" type="primary">CARD8</name>
</gene>
<comment type="subcellular location">
    <subcellularLocation>
        <location evidence="1">Inflammasome</location>
    </subcellularLocation>
    <subcellularLocation>
        <location evidence="2">Nucleus</location>
    </subcellularLocation>
</comment>
<dbReference type="SUPFAM" id="SSF47986">
    <property type="entry name" value="DEATH domain"/>
    <property type="match status" value="1"/>
</dbReference>
<dbReference type="CDD" id="cd01671">
    <property type="entry name" value="CARD"/>
    <property type="match status" value="1"/>
</dbReference>
<dbReference type="GO" id="GO:0008233">
    <property type="term" value="F:peptidase activity"/>
    <property type="evidence" value="ECO:0007669"/>
    <property type="project" value="UniProtKB-KW"/>
</dbReference>
<evidence type="ECO:0000256" key="10">
    <source>
        <dbReference type="ARBA" id="ARBA00023198"/>
    </source>
</evidence>
<evidence type="ECO:0000256" key="19">
    <source>
        <dbReference type="ARBA" id="ARBA00072285"/>
    </source>
</evidence>
<comment type="function">
    <text evidence="14">Constitutes the active part of the CARD8 inflammasome. In absence of pathogens and other damage-associated signals, interacts with the N-terminal part of CARD8 (Caspase recruitment domain-containing protein 8, N-terminus), preventing activation of the CARD8 inflammasome. In response to pathogen-associated signals, the N-terminal part of CARD8 is degraded by the proteasome, releasing this form, which polymerizes to form the CARD8 inflammasome complex: the CARD8 inflammasome complex then directly recruits pro-caspase-1 (proCASP1) and promotes caspase-1 (CASP1) activation, leading to gasdermin-D (GSDMD) cleavage and subsequent pyroptosis.</text>
</comment>
<feature type="compositionally biased region" description="Basic and acidic residues" evidence="21">
    <location>
        <begin position="1"/>
        <end position="19"/>
    </location>
</feature>
<reference evidence="24" key="2">
    <citation type="submission" date="2025-08" db="UniProtKB">
        <authorList>
            <consortium name="Ensembl"/>
        </authorList>
    </citation>
    <scope>IDENTIFICATION</scope>
</reference>
<evidence type="ECO:0000256" key="20">
    <source>
        <dbReference type="SAM" id="Coils"/>
    </source>
</evidence>
<comment type="subunit">
    <text evidence="17">Interacts with the C-terminal part of CARD8 (Caspase recruitment domain-containing protein 8, C-terminus) in absence of pathogens and other damage-associated signals.</text>
</comment>
<keyword evidence="9" id="KW-0391">Immunity</keyword>
<keyword evidence="5" id="KW-1210">Necrosis</keyword>
<evidence type="ECO:0000259" key="23">
    <source>
        <dbReference type="PROSITE" id="PS51830"/>
    </source>
</evidence>
<dbReference type="Pfam" id="PF00619">
    <property type="entry name" value="CARD"/>
    <property type="match status" value="1"/>
</dbReference>
<organism evidence="24 25">
    <name type="scientific">Pan troglodytes</name>
    <name type="common">Chimpanzee</name>
    <dbReference type="NCBI Taxonomy" id="9598"/>
    <lineage>
        <taxon>Eukaryota</taxon>
        <taxon>Metazoa</taxon>
        <taxon>Chordata</taxon>
        <taxon>Craniata</taxon>
        <taxon>Vertebrata</taxon>
        <taxon>Euteleostomi</taxon>
        <taxon>Mammalia</taxon>
        <taxon>Eutheria</taxon>
        <taxon>Euarchontoglires</taxon>
        <taxon>Primates</taxon>
        <taxon>Haplorrhini</taxon>
        <taxon>Catarrhini</taxon>
        <taxon>Hominidae</taxon>
        <taxon>Pan</taxon>
    </lineage>
</organism>
<dbReference type="InterPro" id="IPR001315">
    <property type="entry name" value="CARD"/>
</dbReference>
<feature type="domain" description="FIIND" evidence="23">
    <location>
        <begin position="161"/>
        <end position="446"/>
    </location>
</feature>
<feature type="coiled-coil region" evidence="20">
    <location>
        <begin position="458"/>
        <end position="501"/>
    </location>
</feature>
<keyword evidence="7" id="KW-0378">Hydrolase</keyword>